<dbReference type="AlphaFoldDB" id="A0A3G2QYS9"/>
<dbReference type="Gene3D" id="1.10.287.310">
    <property type="match status" value="1"/>
</dbReference>
<reference evidence="4" key="1">
    <citation type="submission" date="2018-08" db="EMBL/GenBank/DDBJ databases">
        <title>Comparative Plastid Genomics of Synurophyceae: Evolutionary Evidence of Lateral Gene Transfer and Inverted Repeat Dynamics.</title>
        <authorList>
            <person name="Kim J.I."/>
            <person name="Shin H."/>
            <person name="Skaloud P."/>
            <person name="Jung J."/>
            <person name="Yoon H.S."/>
            <person name="Archibald J.M."/>
            <person name="Shin W."/>
        </authorList>
    </citation>
    <scope>NUCLEOTIDE SEQUENCE</scope>
    <source>
        <strain evidence="4">FBCC200022</strain>
    </source>
</reference>
<protein>
    <submittedName>
        <fullName evidence="4">Ribosomal protein L29</fullName>
    </submittedName>
</protein>
<geneLocation type="plastid" evidence="4"/>
<organism evidence="4">
    <name type="scientific">Synura sphagnicola</name>
    <dbReference type="NCBI Taxonomy" id="52556"/>
    <lineage>
        <taxon>Eukaryota</taxon>
        <taxon>Sar</taxon>
        <taxon>Stramenopiles</taxon>
        <taxon>Ochrophyta</taxon>
        <taxon>Synurophyceae</taxon>
        <taxon>Synurales</taxon>
        <taxon>Mallomonadaceae</taxon>
        <taxon>Synura</taxon>
    </lineage>
</organism>
<dbReference type="InterPro" id="IPR036049">
    <property type="entry name" value="Ribosomal_uL29_sf"/>
</dbReference>
<dbReference type="EMBL" id="MH795129">
    <property type="protein sequence ID" value="AYO28280.1"/>
    <property type="molecule type" value="Genomic_DNA"/>
</dbReference>
<keyword evidence="2 4" id="KW-0689">Ribosomal protein</keyword>
<sequence length="69" mass="8232">MSFLKYKELNNLKDVNDVEKEIFVAAKEILDLKFKKATNQTIKSHLFIHLRRRIAQLQYKKSALLQEKI</sequence>
<gene>
    <name evidence="4" type="primary">rpl29</name>
</gene>
<evidence type="ECO:0000313" key="4">
    <source>
        <dbReference type="EMBL" id="AYO28280.1"/>
    </source>
</evidence>
<dbReference type="HAMAP" id="MF_00374">
    <property type="entry name" value="Ribosomal_uL29"/>
    <property type="match status" value="1"/>
</dbReference>
<dbReference type="NCBIfam" id="TIGR00012">
    <property type="entry name" value="L29"/>
    <property type="match status" value="1"/>
</dbReference>
<keyword evidence="4" id="KW-0934">Plastid</keyword>
<dbReference type="GO" id="GO:0005840">
    <property type="term" value="C:ribosome"/>
    <property type="evidence" value="ECO:0007669"/>
    <property type="project" value="UniProtKB-KW"/>
</dbReference>
<dbReference type="GO" id="GO:1990904">
    <property type="term" value="C:ribonucleoprotein complex"/>
    <property type="evidence" value="ECO:0007669"/>
    <property type="project" value="UniProtKB-KW"/>
</dbReference>
<comment type="similarity">
    <text evidence="1">Belongs to the universal ribosomal protein uL29 family.</text>
</comment>
<evidence type="ECO:0000256" key="3">
    <source>
        <dbReference type="ARBA" id="ARBA00023274"/>
    </source>
</evidence>
<name>A0A3G2QYS9_9STRA</name>
<dbReference type="Pfam" id="PF00831">
    <property type="entry name" value="Ribosomal_L29"/>
    <property type="match status" value="1"/>
</dbReference>
<dbReference type="SUPFAM" id="SSF46561">
    <property type="entry name" value="Ribosomal protein L29 (L29p)"/>
    <property type="match status" value="1"/>
</dbReference>
<dbReference type="GO" id="GO:0006412">
    <property type="term" value="P:translation"/>
    <property type="evidence" value="ECO:0007669"/>
    <property type="project" value="InterPro"/>
</dbReference>
<proteinExistence type="inferred from homology"/>
<evidence type="ECO:0000256" key="2">
    <source>
        <dbReference type="ARBA" id="ARBA00022980"/>
    </source>
</evidence>
<dbReference type="InterPro" id="IPR001854">
    <property type="entry name" value="Ribosomal_uL29"/>
</dbReference>
<accession>A0A3G2QYS9</accession>
<dbReference type="GO" id="GO:0003735">
    <property type="term" value="F:structural constituent of ribosome"/>
    <property type="evidence" value="ECO:0007669"/>
    <property type="project" value="InterPro"/>
</dbReference>
<keyword evidence="3" id="KW-0687">Ribonucleoprotein</keyword>
<evidence type="ECO:0000256" key="1">
    <source>
        <dbReference type="ARBA" id="ARBA00009254"/>
    </source>
</evidence>